<feature type="domain" description="C2H2-type" evidence="11">
    <location>
        <begin position="308"/>
        <end position="335"/>
    </location>
</feature>
<dbReference type="AlphaFoldDB" id="A0A6P7F4J8"/>
<keyword evidence="5" id="KW-0862">Zinc</keyword>
<dbReference type="PANTHER" id="PTHR24394:SF29">
    <property type="entry name" value="MYONEURIN"/>
    <property type="match status" value="1"/>
</dbReference>
<sequence>MSFVNLLANCATRRSRPAWTSPCIRASIPMTKNTIAITVMADSSKEASKEYMHSAGTSRAAMAVWTHLSGVRDKAKPKKRRGRVKSKVKEEIKEELSEENVLKFSCELCDEKISSSIFFAMHSAKHSLDKKFHCHYCNHKSSKVKGIVKHMKFHGNMGKEFQCEICMATFPECIQAIEHKNFHSGELPYRCEVCEKHFMFSWLLFTHRRLFHPNIIDPASLVCDICNISFGTRSGLRKHHFRKHNKCPMVPPLCEICGKSLANNETLKFHRRTHTGEKPHTCTTCGKSFRKKGLLVEHERTHTGEKPFICPFCQKGFSQRAPLKIHQRIHTGERPYVCRLCGKGCICKSVLDAHMRSCRGIILE</sequence>
<keyword evidence="9" id="KW-0539">Nucleus</keyword>
<gene>
    <name evidence="12" type="primary">LOC114325000</name>
</gene>
<keyword evidence="8" id="KW-0804">Transcription</keyword>
<keyword evidence="4 10" id="KW-0863">Zinc-finger</keyword>
<evidence type="ECO:0000313" key="12">
    <source>
        <dbReference type="RefSeq" id="XP_028128728.1"/>
    </source>
</evidence>
<feature type="domain" description="C2H2-type" evidence="11">
    <location>
        <begin position="280"/>
        <end position="307"/>
    </location>
</feature>
<keyword evidence="6" id="KW-0805">Transcription regulation</keyword>
<dbReference type="PROSITE" id="PS50157">
    <property type="entry name" value="ZINC_FINGER_C2H2_2"/>
    <property type="match status" value="5"/>
</dbReference>
<evidence type="ECO:0000256" key="5">
    <source>
        <dbReference type="ARBA" id="ARBA00022833"/>
    </source>
</evidence>
<dbReference type="FunFam" id="3.30.160.60:FF:002343">
    <property type="entry name" value="Zinc finger protein 33A"/>
    <property type="match status" value="1"/>
</dbReference>
<dbReference type="FunFam" id="3.30.160.60:FF:000218">
    <property type="entry name" value="Zinc finger protein 10"/>
    <property type="match status" value="1"/>
</dbReference>
<evidence type="ECO:0000256" key="9">
    <source>
        <dbReference type="ARBA" id="ARBA00023242"/>
    </source>
</evidence>
<dbReference type="GO" id="GO:0003677">
    <property type="term" value="F:DNA binding"/>
    <property type="evidence" value="ECO:0007669"/>
    <property type="project" value="UniProtKB-KW"/>
</dbReference>
<dbReference type="GO" id="GO:0005634">
    <property type="term" value="C:nucleus"/>
    <property type="evidence" value="ECO:0007669"/>
    <property type="project" value="UniProtKB-SubCell"/>
</dbReference>
<dbReference type="Pfam" id="PF12874">
    <property type="entry name" value="zf-met"/>
    <property type="match status" value="1"/>
</dbReference>
<dbReference type="GO" id="GO:0000981">
    <property type="term" value="F:DNA-binding transcription factor activity, RNA polymerase II-specific"/>
    <property type="evidence" value="ECO:0007669"/>
    <property type="project" value="TreeGrafter"/>
</dbReference>
<proteinExistence type="predicted"/>
<dbReference type="OrthoDB" id="1095242at2759"/>
<evidence type="ECO:0000256" key="1">
    <source>
        <dbReference type="ARBA" id="ARBA00004123"/>
    </source>
</evidence>
<dbReference type="InParanoid" id="A0A6P7F4J8"/>
<feature type="domain" description="C2H2-type" evidence="11">
    <location>
        <begin position="161"/>
        <end position="188"/>
    </location>
</feature>
<dbReference type="PROSITE" id="PS00028">
    <property type="entry name" value="ZINC_FINGER_C2H2_1"/>
    <property type="match status" value="7"/>
</dbReference>
<dbReference type="FunFam" id="3.30.160.60:FF:000965">
    <property type="entry name" value="Neurotrophin receptor-interacting factor homolog"/>
    <property type="match status" value="1"/>
</dbReference>
<dbReference type="RefSeq" id="XP_028128728.1">
    <property type="nucleotide sequence ID" value="XM_028272927.1"/>
</dbReference>
<dbReference type="Pfam" id="PF00096">
    <property type="entry name" value="zf-C2H2"/>
    <property type="match status" value="3"/>
</dbReference>
<dbReference type="FunFam" id="3.30.160.60:FF:000624">
    <property type="entry name" value="zinc finger protein 697"/>
    <property type="match status" value="1"/>
</dbReference>
<keyword evidence="3" id="KW-0677">Repeat</keyword>
<evidence type="ECO:0000256" key="8">
    <source>
        <dbReference type="ARBA" id="ARBA00023163"/>
    </source>
</evidence>
<evidence type="ECO:0000259" key="11">
    <source>
        <dbReference type="PROSITE" id="PS50157"/>
    </source>
</evidence>
<feature type="domain" description="C2H2-type" evidence="11">
    <location>
        <begin position="189"/>
        <end position="212"/>
    </location>
</feature>
<dbReference type="InterPro" id="IPR036236">
    <property type="entry name" value="Znf_C2H2_sf"/>
</dbReference>
<reference evidence="12" key="1">
    <citation type="submission" date="2025-08" db="UniProtKB">
        <authorList>
            <consortium name="RefSeq"/>
        </authorList>
    </citation>
    <scope>IDENTIFICATION</scope>
    <source>
        <tissue evidence="12">Whole insect</tissue>
    </source>
</reference>
<keyword evidence="7" id="KW-0238">DNA-binding</keyword>
<dbReference type="GO" id="GO:0008270">
    <property type="term" value="F:zinc ion binding"/>
    <property type="evidence" value="ECO:0007669"/>
    <property type="project" value="UniProtKB-KW"/>
</dbReference>
<dbReference type="Gene3D" id="3.30.160.60">
    <property type="entry name" value="Classic Zinc Finger"/>
    <property type="match status" value="6"/>
</dbReference>
<accession>A0A6P7F4J8</accession>
<name>A0A6P7F4J8_DIAVI</name>
<evidence type="ECO:0000256" key="6">
    <source>
        <dbReference type="ARBA" id="ARBA00023015"/>
    </source>
</evidence>
<evidence type="ECO:0000256" key="10">
    <source>
        <dbReference type="PROSITE-ProRule" id="PRU00042"/>
    </source>
</evidence>
<dbReference type="SMART" id="SM00355">
    <property type="entry name" value="ZnF_C2H2"/>
    <property type="match status" value="9"/>
</dbReference>
<comment type="subcellular location">
    <subcellularLocation>
        <location evidence="1">Nucleus</location>
    </subcellularLocation>
</comment>
<evidence type="ECO:0000256" key="4">
    <source>
        <dbReference type="ARBA" id="ARBA00022771"/>
    </source>
</evidence>
<dbReference type="PANTHER" id="PTHR24394">
    <property type="entry name" value="ZINC FINGER PROTEIN"/>
    <property type="match status" value="1"/>
</dbReference>
<evidence type="ECO:0000256" key="7">
    <source>
        <dbReference type="ARBA" id="ARBA00023125"/>
    </source>
</evidence>
<dbReference type="InterPro" id="IPR013087">
    <property type="entry name" value="Znf_C2H2_type"/>
</dbReference>
<protein>
    <submittedName>
        <fullName evidence="12">Zinc finger and SCAN domain-containing protein 2-like</fullName>
    </submittedName>
</protein>
<evidence type="ECO:0000256" key="2">
    <source>
        <dbReference type="ARBA" id="ARBA00022723"/>
    </source>
</evidence>
<keyword evidence="2" id="KW-0479">Metal-binding</keyword>
<feature type="domain" description="C2H2-type" evidence="11">
    <location>
        <begin position="252"/>
        <end position="279"/>
    </location>
</feature>
<evidence type="ECO:0000256" key="3">
    <source>
        <dbReference type="ARBA" id="ARBA00022737"/>
    </source>
</evidence>
<dbReference type="SUPFAM" id="SSF57667">
    <property type="entry name" value="beta-beta-alpha zinc fingers"/>
    <property type="match status" value="3"/>
</dbReference>
<organism evidence="12">
    <name type="scientific">Diabrotica virgifera virgifera</name>
    <name type="common">western corn rootworm</name>
    <dbReference type="NCBI Taxonomy" id="50390"/>
    <lineage>
        <taxon>Eukaryota</taxon>
        <taxon>Metazoa</taxon>
        <taxon>Ecdysozoa</taxon>
        <taxon>Arthropoda</taxon>
        <taxon>Hexapoda</taxon>
        <taxon>Insecta</taxon>
        <taxon>Pterygota</taxon>
        <taxon>Neoptera</taxon>
        <taxon>Endopterygota</taxon>
        <taxon>Coleoptera</taxon>
        <taxon>Polyphaga</taxon>
        <taxon>Cucujiformia</taxon>
        <taxon>Chrysomeloidea</taxon>
        <taxon>Chrysomelidae</taxon>
        <taxon>Galerucinae</taxon>
        <taxon>Diabroticina</taxon>
        <taxon>Diabroticites</taxon>
        <taxon>Diabrotica</taxon>
    </lineage>
</organism>